<accession>A0ACC2BQT8</accession>
<reference evidence="2" key="1">
    <citation type="journal article" date="2024" name="Proc. Natl. Acad. Sci. U.S.A.">
        <title>Extraordinary preservation of gene collinearity over three hundred million years revealed in homosporous lycophytes.</title>
        <authorList>
            <person name="Li C."/>
            <person name="Wickell D."/>
            <person name="Kuo L.Y."/>
            <person name="Chen X."/>
            <person name="Nie B."/>
            <person name="Liao X."/>
            <person name="Peng D."/>
            <person name="Ji J."/>
            <person name="Jenkins J."/>
            <person name="Williams M."/>
            <person name="Shu S."/>
            <person name="Plott C."/>
            <person name="Barry K."/>
            <person name="Rajasekar S."/>
            <person name="Grimwood J."/>
            <person name="Han X."/>
            <person name="Sun S."/>
            <person name="Hou Z."/>
            <person name="He W."/>
            <person name="Dai G."/>
            <person name="Sun C."/>
            <person name="Schmutz J."/>
            <person name="Leebens-Mack J.H."/>
            <person name="Li F.W."/>
            <person name="Wang L."/>
        </authorList>
    </citation>
    <scope>NUCLEOTIDE SEQUENCE [LARGE SCALE GENOMIC DNA]</scope>
    <source>
        <strain evidence="2">cv. PW_Plant_1</strain>
    </source>
</reference>
<name>A0ACC2BQT8_DIPCM</name>
<evidence type="ECO:0000313" key="2">
    <source>
        <dbReference type="Proteomes" id="UP001162992"/>
    </source>
</evidence>
<comment type="caution">
    <text evidence="1">The sequence shown here is derived from an EMBL/GenBank/DDBJ whole genome shotgun (WGS) entry which is preliminary data.</text>
</comment>
<dbReference type="EMBL" id="CM055105">
    <property type="protein sequence ID" value="KAJ7532126.1"/>
    <property type="molecule type" value="Genomic_DNA"/>
</dbReference>
<gene>
    <name evidence="1" type="ORF">O6H91_14G073500</name>
</gene>
<dbReference type="Proteomes" id="UP001162992">
    <property type="component" value="Chromosome 14"/>
</dbReference>
<protein>
    <submittedName>
        <fullName evidence="1">Uncharacterized protein</fullName>
    </submittedName>
</protein>
<sequence>MDSYGKVDPYNQSQLETSRKLRKRWFILSFVGILLVAAIIVGLVVGLRKRESNNGTQSTTNQLIVDACKSTQYPETCVTSLSAFSQGSSPTNPQDIIKMSFQIAIAELGQAVDLVQNLTQAEGNSSLASIFTDCKENLVASIQQMNFSALEFANISLQNLQSDLDDVTTMLSSALTLHSTCVDDILENITGNSTDQIRSGGVYVAELLSNALALFSSFSSAADGLPALPTRRLLSKSSQSEEQPDSLLYETEGGYPRWLSAGSRRLLADLYSRPNSVVAQDGSGKFRRIQDAVNAAPNDIKTGLYVIHVKAGVYWEQVSIPSSKVSIAIVGDGIGKTVIANNLNVQMKGMTTFKSATVAIGAPGVVFRDLTIQNRAGAAAHQAVALRVSADRVVIFRCSLEGNQDTLYAHNGRQFYTNSVIQGTVDFMFGNAAAVFQSCTLLALKPLTGQQVTLTAQGRIDRNQNTGFSFQLCSVVGSLDLQKVISIAPVYLGRPWKLYSRTVFIKCNLSFIVNKAGWLNWIGDFALKTLFYGEFQNTGAGAGTNQRVSWSTQMTARQAKEYNVLPFITRSNWITITGTFYLPYV</sequence>
<evidence type="ECO:0000313" key="1">
    <source>
        <dbReference type="EMBL" id="KAJ7532126.1"/>
    </source>
</evidence>
<proteinExistence type="predicted"/>
<keyword evidence="2" id="KW-1185">Reference proteome</keyword>
<organism evidence="1 2">
    <name type="scientific">Diphasiastrum complanatum</name>
    <name type="common">Issler's clubmoss</name>
    <name type="synonym">Lycopodium complanatum</name>
    <dbReference type="NCBI Taxonomy" id="34168"/>
    <lineage>
        <taxon>Eukaryota</taxon>
        <taxon>Viridiplantae</taxon>
        <taxon>Streptophyta</taxon>
        <taxon>Embryophyta</taxon>
        <taxon>Tracheophyta</taxon>
        <taxon>Lycopodiopsida</taxon>
        <taxon>Lycopodiales</taxon>
        <taxon>Lycopodiaceae</taxon>
        <taxon>Lycopodioideae</taxon>
        <taxon>Diphasiastrum</taxon>
    </lineage>
</organism>